<comment type="caution">
    <text evidence="1">The sequence shown here is derived from an EMBL/GenBank/DDBJ whole genome shotgun (WGS) entry which is preliminary data.</text>
</comment>
<dbReference type="AlphaFoldDB" id="A0A8J3LYS5"/>
<keyword evidence="1" id="KW-0418">Kinase</keyword>
<dbReference type="Pfam" id="PF13671">
    <property type="entry name" value="AAA_33"/>
    <property type="match status" value="1"/>
</dbReference>
<dbReference type="PRINTS" id="PR01100">
    <property type="entry name" value="SHIKIMTKNASE"/>
</dbReference>
<accession>A0A8J3LYS5</accession>
<dbReference type="PANTHER" id="PTHR37807">
    <property type="entry name" value="OS07G0160300 PROTEIN"/>
    <property type="match status" value="1"/>
</dbReference>
<keyword evidence="1" id="KW-0808">Transferase</keyword>
<dbReference type="Gene3D" id="3.40.50.300">
    <property type="entry name" value="P-loop containing nucleotide triphosphate hydrolases"/>
    <property type="match status" value="1"/>
</dbReference>
<dbReference type="EMBL" id="BNAI01000001">
    <property type="protein sequence ID" value="GHF07208.1"/>
    <property type="molecule type" value="Genomic_DNA"/>
</dbReference>
<protein>
    <submittedName>
        <fullName evidence="1">Kinase</fullName>
    </submittedName>
</protein>
<dbReference type="PANTHER" id="PTHR37807:SF3">
    <property type="entry name" value="OS07G0160300 PROTEIN"/>
    <property type="match status" value="1"/>
</dbReference>
<reference evidence="1" key="2">
    <citation type="submission" date="2020-09" db="EMBL/GenBank/DDBJ databases">
        <authorList>
            <person name="Sun Q."/>
            <person name="Zhou Y."/>
        </authorList>
    </citation>
    <scope>NUCLEOTIDE SEQUENCE</scope>
    <source>
        <strain evidence="1">CGMCC 1.16548</strain>
    </source>
</reference>
<organism evidence="1 2">
    <name type="scientific">Pseudolysinimonas yzui</name>
    <dbReference type="NCBI Taxonomy" id="2708254"/>
    <lineage>
        <taxon>Bacteria</taxon>
        <taxon>Bacillati</taxon>
        <taxon>Actinomycetota</taxon>
        <taxon>Actinomycetes</taxon>
        <taxon>Micrococcales</taxon>
        <taxon>Microbacteriaceae</taxon>
        <taxon>Pseudolysinimonas</taxon>
    </lineage>
</organism>
<dbReference type="SUPFAM" id="SSF52540">
    <property type="entry name" value="P-loop containing nucleoside triphosphate hydrolases"/>
    <property type="match status" value="1"/>
</dbReference>
<reference evidence="1" key="1">
    <citation type="journal article" date="2014" name="Int. J. Syst. Evol. Microbiol.">
        <title>Complete genome sequence of Corynebacterium casei LMG S-19264T (=DSM 44701T), isolated from a smear-ripened cheese.</title>
        <authorList>
            <consortium name="US DOE Joint Genome Institute (JGI-PGF)"/>
            <person name="Walter F."/>
            <person name="Albersmeier A."/>
            <person name="Kalinowski J."/>
            <person name="Ruckert C."/>
        </authorList>
    </citation>
    <scope>NUCLEOTIDE SEQUENCE</scope>
    <source>
        <strain evidence="1">CGMCC 1.16548</strain>
    </source>
</reference>
<evidence type="ECO:0000313" key="2">
    <source>
        <dbReference type="Proteomes" id="UP000617531"/>
    </source>
</evidence>
<dbReference type="Proteomes" id="UP000617531">
    <property type="component" value="Unassembled WGS sequence"/>
</dbReference>
<dbReference type="InterPro" id="IPR027417">
    <property type="entry name" value="P-loop_NTPase"/>
</dbReference>
<name>A0A8J3LYS5_9MICO</name>
<sequence>MLIVMAGLPGSGKSTVAEGSATALGLPVVSVDPIESAILSAGIDADQPTGLAAYLVAETIAESVIASVGGVIVDAVNAVEPAREQWVKLAARRGIPIRFVEVVCSDENVHRARLEARGRQLAHIAEPTWHAVEQSLDEWEPWSGESGAVPRITVDSVHPVPVLVDQIAAFVRS</sequence>
<dbReference type="GO" id="GO:0016301">
    <property type="term" value="F:kinase activity"/>
    <property type="evidence" value="ECO:0007669"/>
    <property type="project" value="UniProtKB-KW"/>
</dbReference>
<proteinExistence type="predicted"/>
<gene>
    <name evidence="1" type="ORF">GCM10011600_04810</name>
</gene>
<keyword evidence="2" id="KW-1185">Reference proteome</keyword>
<evidence type="ECO:0000313" key="1">
    <source>
        <dbReference type="EMBL" id="GHF07208.1"/>
    </source>
</evidence>